<evidence type="ECO:0000313" key="2">
    <source>
        <dbReference type="EMBL" id="RKE93608.1"/>
    </source>
</evidence>
<dbReference type="RefSeq" id="WP_025062342.1">
    <property type="nucleotide sequence ID" value="NZ_RAQK01000002.1"/>
</dbReference>
<name>A0A420DHA7_9RHOB</name>
<sequence length="508" mass="56460">MKIFGFNIARARKRKPHQAARRRHPQQRDPRTMGRGYRRPENFASADEWPISGPMIESVPAALSFIRRVSCDLVDNNPHARRAVQVLVSHHIGTGIRVSVKGDSEFEAFLNNWFSSTSSDYEGRLNFYGTQAVASRGMFRAGDSFIIYRVEYKDDKLHLTTQLIDASQLEDMATPKYKNNEVHSGVEVDQSGRIVGYHIKETLDAVSSPWGVNQSRFVPVEDVAHMMEIQHGGELRGMPRGATSFLVNQDRSELMFAAVQKAKGEANFQGVITSAIGSDDDDFNLGDGGGDDQPFGSNAVENDDGSWSLQMIEEVAPGTFPELPPGKQLVPFSINSVAGFTDYMRISMQSCAVAYGVTYSQISGDTNGQKFGTTKSDASEFNRGVDCTRAHTIYPWIMRTVERLKKIYEINTGKSVTSTITLVAPAREVLEPEKEISVVIKKLQSGLLSWSQACLAEGKDPEEQLAEIKEERKRARDAEVNLMFGDFSFEELEKLLEEEAPEPWGGGP</sequence>
<dbReference type="Proteomes" id="UP000284407">
    <property type="component" value="Unassembled WGS sequence"/>
</dbReference>
<accession>A0A420DHA7</accession>
<organism evidence="2 3">
    <name type="scientific">Sulfitobacter guttiformis</name>
    <dbReference type="NCBI Taxonomy" id="74349"/>
    <lineage>
        <taxon>Bacteria</taxon>
        <taxon>Pseudomonadati</taxon>
        <taxon>Pseudomonadota</taxon>
        <taxon>Alphaproteobacteria</taxon>
        <taxon>Rhodobacterales</taxon>
        <taxon>Roseobacteraceae</taxon>
        <taxon>Sulfitobacter</taxon>
    </lineage>
</organism>
<dbReference type="GO" id="GO:0005198">
    <property type="term" value="F:structural molecule activity"/>
    <property type="evidence" value="ECO:0007669"/>
    <property type="project" value="InterPro"/>
</dbReference>
<comment type="caution">
    <text evidence="2">The sequence shown here is derived from an EMBL/GenBank/DDBJ whole genome shotgun (WGS) entry which is preliminary data.</text>
</comment>
<dbReference type="EMBL" id="RAQK01000002">
    <property type="protein sequence ID" value="RKE93608.1"/>
    <property type="molecule type" value="Genomic_DNA"/>
</dbReference>
<gene>
    <name evidence="2" type="ORF">C8N30_2685</name>
</gene>
<dbReference type="OrthoDB" id="9770450at2"/>
<dbReference type="STRING" id="1443111.Z949_1841"/>
<evidence type="ECO:0000256" key="1">
    <source>
        <dbReference type="SAM" id="MobiDB-lite"/>
    </source>
</evidence>
<keyword evidence="3" id="KW-1185">Reference proteome</keyword>
<dbReference type="GO" id="GO:0019068">
    <property type="term" value="P:virion assembly"/>
    <property type="evidence" value="ECO:0007669"/>
    <property type="project" value="InterPro"/>
</dbReference>
<proteinExistence type="predicted"/>
<evidence type="ECO:0000313" key="3">
    <source>
        <dbReference type="Proteomes" id="UP000284407"/>
    </source>
</evidence>
<protein>
    <submittedName>
        <fullName evidence="2">Capsid protein</fullName>
    </submittedName>
</protein>
<dbReference type="InterPro" id="IPR006429">
    <property type="entry name" value="Phage_lambda_portal"/>
</dbReference>
<feature type="region of interest" description="Disordered" evidence="1">
    <location>
        <begin position="12"/>
        <end position="39"/>
    </location>
</feature>
<dbReference type="AlphaFoldDB" id="A0A420DHA7"/>
<dbReference type="Pfam" id="PF05136">
    <property type="entry name" value="Phage_portal_2"/>
    <property type="match status" value="1"/>
</dbReference>
<feature type="compositionally biased region" description="Basic residues" evidence="1">
    <location>
        <begin position="12"/>
        <end position="25"/>
    </location>
</feature>
<reference evidence="2 3" key="1">
    <citation type="submission" date="2018-09" db="EMBL/GenBank/DDBJ databases">
        <title>Genomic Encyclopedia of Archaeal and Bacterial Type Strains, Phase II (KMG-II): from individual species to whole genera.</title>
        <authorList>
            <person name="Goeker M."/>
        </authorList>
    </citation>
    <scope>NUCLEOTIDE SEQUENCE [LARGE SCALE GENOMIC DNA]</scope>
    <source>
        <strain evidence="2 3">DSM 11458</strain>
    </source>
</reference>